<dbReference type="Pfam" id="PF10708">
    <property type="entry name" value="DUF2510"/>
    <property type="match status" value="1"/>
</dbReference>
<name>A0A840XQY6_9MICO</name>
<feature type="transmembrane region" description="Helical" evidence="1">
    <location>
        <begin position="124"/>
        <end position="146"/>
    </location>
</feature>
<keyword evidence="1" id="KW-1133">Transmembrane helix</keyword>
<feature type="domain" description="DUF2510" evidence="2">
    <location>
        <begin position="9"/>
        <end position="38"/>
    </location>
</feature>
<gene>
    <name evidence="3" type="ORF">BJ959_002454</name>
</gene>
<dbReference type="RefSeq" id="WP_183322001.1">
    <property type="nucleotide sequence ID" value="NZ_BAAANZ010000007.1"/>
</dbReference>
<keyword evidence="1" id="KW-0472">Membrane</keyword>
<dbReference type="InterPro" id="IPR018929">
    <property type="entry name" value="DUF2510"/>
</dbReference>
<evidence type="ECO:0000313" key="4">
    <source>
        <dbReference type="Proteomes" id="UP000552883"/>
    </source>
</evidence>
<protein>
    <recommendedName>
        <fullName evidence="2">DUF2510 domain-containing protein</fullName>
    </recommendedName>
</protein>
<proteinExistence type="predicted"/>
<reference evidence="3 4" key="1">
    <citation type="submission" date="2020-08" db="EMBL/GenBank/DDBJ databases">
        <title>Sequencing the genomes of 1000 actinobacteria strains.</title>
        <authorList>
            <person name="Klenk H.-P."/>
        </authorList>
    </citation>
    <scope>NUCLEOTIDE SEQUENCE [LARGE SCALE GENOMIC DNA]</scope>
    <source>
        <strain evidence="3 4">DSM 23889</strain>
    </source>
</reference>
<organism evidence="3 4">
    <name type="scientific">Microcella frigidaquae</name>
    <dbReference type="NCBI Taxonomy" id="424758"/>
    <lineage>
        <taxon>Bacteria</taxon>
        <taxon>Bacillati</taxon>
        <taxon>Actinomycetota</taxon>
        <taxon>Actinomycetes</taxon>
        <taxon>Micrococcales</taxon>
        <taxon>Microbacteriaceae</taxon>
        <taxon>Microcella</taxon>
    </lineage>
</organism>
<evidence type="ECO:0000256" key="1">
    <source>
        <dbReference type="SAM" id="Phobius"/>
    </source>
</evidence>
<keyword evidence="4" id="KW-1185">Reference proteome</keyword>
<evidence type="ECO:0000313" key="3">
    <source>
        <dbReference type="EMBL" id="MBB5618958.1"/>
    </source>
</evidence>
<dbReference type="AlphaFoldDB" id="A0A840XQY6"/>
<evidence type="ECO:0000259" key="2">
    <source>
        <dbReference type="Pfam" id="PF10708"/>
    </source>
</evidence>
<keyword evidence="1" id="KW-0812">Transmembrane</keyword>
<comment type="caution">
    <text evidence="3">The sequence shown here is derived from an EMBL/GenBank/DDBJ whole genome shotgun (WGS) entry which is preliminary data.</text>
</comment>
<dbReference type="Proteomes" id="UP000552883">
    <property type="component" value="Unassembled WGS sequence"/>
</dbReference>
<accession>A0A840XQY6</accession>
<feature type="transmembrane region" description="Helical" evidence="1">
    <location>
        <begin position="152"/>
        <end position="170"/>
    </location>
</feature>
<sequence length="246" mass="26932">MTDAHTPAAGWYDDPEMALRLRWWDGVRWTTHTRPKPVVEQPTDASGALAVPSAAEPYSYSAPYSWSPGSVGVTPASPLAPASVDAPVQPLGTYGARSRTPDEIWNTRSTTMAYTPERTTTPAAWALAFTPLVTVLAQAAAVFLSGVDSTPWIWLVGAAIIPVLWIIIWVRRDRLTLNEWGHLRRAHWGWAFLTEVGYLTARTVVVRRQAEGKGWWPLVVCLLLIAVLINVGIFTPVVGIVLGSLV</sequence>
<feature type="transmembrane region" description="Helical" evidence="1">
    <location>
        <begin position="215"/>
        <end position="242"/>
    </location>
</feature>
<dbReference type="EMBL" id="JACHBS010000001">
    <property type="protein sequence ID" value="MBB5618958.1"/>
    <property type="molecule type" value="Genomic_DNA"/>
</dbReference>